<protein>
    <submittedName>
        <fullName evidence="2">Uncharacterized protein</fullName>
    </submittedName>
</protein>
<keyword evidence="1" id="KW-0812">Transmembrane</keyword>
<accession>A0A0F9VUI8</accession>
<keyword evidence="1" id="KW-1133">Transmembrane helix</keyword>
<evidence type="ECO:0000256" key="1">
    <source>
        <dbReference type="SAM" id="Phobius"/>
    </source>
</evidence>
<sequence>MKLIRPAKLDSEGNNIPPLVQLNKDIPHSPLAFGVLMVMLFIVGMAIISGIFIFYDKFFKQPEYVPDYHTLRDNLVMPDGRSYWDDNNHTDMMVAAQILETYLDKKIAGENETNITVEQFLKLSAKPILNGGGGSGGRRRQ</sequence>
<proteinExistence type="predicted"/>
<gene>
    <name evidence="2" type="ORF">LCGC14_0363380</name>
</gene>
<dbReference type="AlphaFoldDB" id="A0A0F9VUI8"/>
<evidence type="ECO:0000313" key="2">
    <source>
        <dbReference type="EMBL" id="KKN77141.1"/>
    </source>
</evidence>
<keyword evidence="1" id="KW-0472">Membrane</keyword>
<organism evidence="2">
    <name type="scientific">marine sediment metagenome</name>
    <dbReference type="NCBI Taxonomy" id="412755"/>
    <lineage>
        <taxon>unclassified sequences</taxon>
        <taxon>metagenomes</taxon>
        <taxon>ecological metagenomes</taxon>
    </lineage>
</organism>
<reference evidence="2" key="1">
    <citation type="journal article" date="2015" name="Nature">
        <title>Complex archaea that bridge the gap between prokaryotes and eukaryotes.</title>
        <authorList>
            <person name="Spang A."/>
            <person name="Saw J.H."/>
            <person name="Jorgensen S.L."/>
            <person name="Zaremba-Niedzwiedzka K."/>
            <person name="Martijn J."/>
            <person name="Lind A.E."/>
            <person name="van Eijk R."/>
            <person name="Schleper C."/>
            <person name="Guy L."/>
            <person name="Ettema T.J."/>
        </authorList>
    </citation>
    <scope>NUCLEOTIDE SEQUENCE</scope>
</reference>
<comment type="caution">
    <text evidence="2">The sequence shown here is derived from an EMBL/GenBank/DDBJ whole genome shotgun (WGS) entry which is preliminary data.</text>
</comment>
<feature type="transmembrane region" description="Helical" evidence="1">
    <location>
        <begin position="31"/>
        <end position="55"/>
    </location>
</feature>
<dbReference type="EMBL" id="LAZR01000284">
    <property type="protein sequence ID" value="KKN77141.1"/>
    <property type="molecule type" value="Genomic_DNA"/>
</dbReference>
<name>A0A0F9VUI8_9ZZZZ</name>